<organism evidence="1 2">
    <name type="scientific">Gracilibacillus pellucidus</name>
    <dbReference type="NCBI Taxonomy" id="3095368"/>
    <lineage>
        <taxon>Bacteria</taxon>
        <taxon>Bacillati</taxon>
        <taxon>Bacillota</taxon>
        <taxon>Bacilli</taxon>
        <taxon>Bacillales</taxon>
        <taxon>Bacillaceae</taxon>
        <taxon>Gracilibacillus</taxon>
    </lineage>
</organism>
<accession>A0ACC6M2Z4</accession>
<sequence>MKRQLIFLIFVLFLAVGCSQNGDTSENDKDGNTANANESGNSDLAPYDFSEHLTISFLTTGSPIQDEDNAIFDYIEEKFNITMEWEYYDRDNFGEYFNTLVASGNVPDVWRFGYNDPREYIDWAERDVLYDVKPLLADYPELEAGIPTEAWEMLNPDGHYYGVPEYRLQTRNMLAIRQDWLDHLGLDVPDTIEDFYEVAYAFAHDDPNQTGQDDTTGFSAVGLFDDVSGTAWRGGAFGLARDWKEIDGELVPYQAQREELEDYIAFMRKAYEEDVLDKDFMLHSDWRDANNLLSSSVVGIEYVNPNSVHRKEAADIKEHDPDASFAYFAPPAGPDGERTTPTRPSYYKKVINANISEEKVRRILALFEWNITEGYDITRHGLEDIHWEEAEDGTIEVLDKWEEDDPGAIGTNILRAWNPLHRAYWWLGEDFADDLASYYEMNETYFWESDDPGLISDTNLQTGAQLNAEFEQILTEVVVGKRELSDVQVAVDQWLANGGEQIIKEMNEQYKQ</sequence>
<dbReference type="Proteomes" id="UP001277972">
    <property type="component" value="Unassembled WGS sequence"/>
</dbReference>
<proteinExistence type="predicted"/>
<name>A0ACC6M2Z4_9BACI</name>
<comment type="caution">
    <text evidence="1">The sequence shown here is derived from an EMBL/GenBank/DDBJ whole genome shotgun (WGS) entry which is preliminary data.</text>
</comment>
<reference evidence="1" key="1">
    <citation type="submission" date="2023-11" db="EMBL/GenBank/DDBJ databases">
        <title>Gracilibacillus pellucida a moderately halophilic bacterium isolated from saline soil in Xinjiang province.</title>
        <authorList>
            <person name="Zhang Z."/>
            <person name="Tan F."/>
            <person name="Wang Y."/>
            <person name="Xia M."/>
        </authorList>
    </citation>
    <scope>NUCLEOTIDE SEQUENCE</scope>
    <source>
        <strain evidence="1">S3-1-1</strain>
    </source>
</reference>
<gene>
    <name evidence="1" type="ORF">SH601_04915</name>
</gene>
<evidence type="ECO:0000313" key="2">
    <source>
        <dbReference type="Proteomes" id="UP001277972"/>
    </source>
</evidence>
<dbReference type="EMBL" id="JAWZSR010000002">
    <property type="protein sequence ID" value="MDX8045324.1"/>
    <property type="molecule type" value="Genomic_DNA"/>
</dbReference>
<evidence type="ECO:0000313" key="1">
    <source>
        <dbReference type="EMBL" id="MDX8045324.1"/>
    </source>
</evidence>
<protein>
    <submittedName>
        <fullName evidence="1">Extracellular solute-binding protein</fullName>
    </submittedName>
</protein>
<keyword evidence="2" id="KW-1185">Reference proteome</keyword>